<sequence length="102" mass="12082">MHKPSIFGYNPLPKKTHQSAATYVQLWFRRRYILRHLNDRTKRRVIHKLQRLARAFIEREKARRMVEAWLEEAYDGDDGERVFAWALASRADAGADVIAEED</sequence>
<proteinExistence type="predicted"/>
<protein>
    <submittedName>
        <fullName evidence="1">Uncharacterized protein</fullName>
    </submittedName>
</protein>
<reference evidence="1 2" key="1">
    <citation type="journal article" date="2023" name="Commun. Biol.">
        <title>Genome analysis of Parmales, the sister group of diatoms, reveals the evolutionary specialization of diatoms from phago-mixotrophs to photoautotrophs.</title>
        <authorList>
            <person name="Ban H."/>
            <person name="Sato S."/>
            <person name="Yoshikawa S."/>
            <person name="Yamada K."/>
            <person name="Nakamura Y."/>
            <person name="Ichinomiya M."/>
            <person name="Sato N."/>
            <person name="Blanc-Mathieu R."/>
            <person name="Endo H."/>
            <person name="Kuwata A."/>
            <person name="Ogata H."/>
        </authorList>
    </citation>
    <scope>NUCLEOTIDE SEQUENCE [LARGE SCALE GENOMIC DNA]</scope>
</reference>
<dbReference type="EMBL" id="BRYB01001530">
    <property type="protein sequence ID" value="GMI27826.1"/>
    <property type="molecule type" value="Genomic_DNA"/>
</dbReference>
<accession>A0ABQ6MKY5</accession>
<dbReference type="Proteomes" id="UP001165060">
    <property type="component" value="Unassembled WGS sequence"/>
</dbReference>
<evidence type="ECO:0000313" key="2">
    <source>
        <dbReference type="Proteomes" id="UP001165060"/>
    </source>
</evidence>
<keyword evidence="2" id="KW-1185">Reference proteome</keyword>
<comment type="caution">
    <text evidence="1">The sequence shown here is derived from an EMBL/GenBank/DDBJ whole genome shotgun (WGS) entry which is preliminary data.</text>
</comment>
<evidence type="ECO:0000313" key="1">
    <source>
        <dbReference type="EMBL" id="GMI27826.1"/>
    </source>
</evidence>
<name>A0ABQ6MKY5_9STRA</name>
<organism evidence="1 2">
    <name type="scientific">Tetraparma gracilis</name>
    <dbReference type="NCBI Taxonomy" id="2962635"/>
    <lineage>
        <taxon>Eukaryota</taxon>
        <taxon>Sar</taxon>
        <taxon>Stramenopiles</taxon>
        <taxon>Ochrophyta</taxon>
        <taxon>Bolidophyceae</taxon>
        <taxon>Parmales</taxon>
        <taxon>Triparmaceae</taxon>
        <taxon>Tetraparma</taxon>
    </lineage>
</organism>
<gene>
    <name evidence="1" type="ORF">TeGR_g9415</name>
</gene>